<gene>
    <name evidence="1" type="ORF">H8E80_00215</name>
</gene>
<evidence type="ECO:0000313" key="2">
    <source>
        <dbReference type="Proteomes" id="UP000603545"/>
    </source>
</evidence>
<dbReference type="InterPro" id="IPR032568">
    <property type="entry name" value="DUF4926"/>
</dbReference>
<dbReference type="Proteomes" id="UP000603545">
    <property type="component" value="Unassembled WGS sequence"/>
</dbReference>
<sequence length="76" mass="8486">MIKELDTVVLSCDLPEHELKRGDIGAVVHCYKVGEAFEVEFITGQGETVAVATLNIEHVRLMQDKEILHVRKLQAA</sequence>
<evidence type="ECO:0000313" key="1">
    <source>
        <dbReference type="EMBL" id="MBC8198461.1"/>
    </source>
</evidence>
<reference evidence="1 2" key="1">
    <citation type="submission" date="2020-08" db="EMBL/GenBank/DDBJ databases">
        <title>Bridging the membrane lipid divide: bacteria of the FCB group superphylum have the potential to synthesize archaeal ether lipids.</title>
        <authorList>
            <person name="Villanueva L."/>
            <person name="Von Meijenfeldt F.A.B."/>
            <person name="Westbye A.B."/>
            <person name="Yadav S."/>
            <person name="Hopmans E.C."/>
            <person name="Dutilh B.E."/>
            <person name="Sinninghe Damste J.S."/>
        </authorList>
    </citation>
    <scope>NUCLEOTIDE SEQUENCE [LARGE SCALE GENOMIC DNA]</scope>
    <source>
        <strain evidence="1">NIOZ-UU82</strain>
    </source>
</reference>
<accession>A0A8J6N401</accession>
<comment type="caution">
    <text evidence="1">The sequence shown here is derived from an EMBL/GenBank/DDBJ whole genome shotgun (WGS) entry which is preliminary data.</text>
</comment>
<organism evidence="1 2">
    <name type="scientific">Candidatus Desulfaltia bathyphila</name>
    <dbReference type="NCBI Taxonomy" id="2841697"/>
    <lineage>
        <taxon>Bacteria</taxon>
        <taxon>Pseudomonadati</taxon>
        <taxon>Thermodesulfobacteriota</taxon>
        <taxon>Desulfobacteria</taxon>
        <taxon>Desulfobacterales</taxon>
        <taxon>Desulfobacterales incertae sedis</taxon>
        <taxon>Candidatus Desulfaltia</taxon>
    </lineage>
</organism>
<protein>
    <submittedName>
        <fullName evidence="1">DUF4926 domain-containing protein</fullName>
    </submittedName>
</protein>
<name>A0A8J6N401_9BACT</name>
<dbReference type="EMBL" id="JACNLL010000006">
    <property type="protein sequence ID" value="MBC8198461.1"/>
    <property type="molecule type" value="Genomic_DNA"/>
</dbReference>
<dbReference type="Pfam" id="PF16277">
    <property type="entry name" value="DUF4926"/>
    <property type="match status" value="1"/>
</dbReference>
<dbReference type="AlphaFoldDB" id="A0A8J6N401"/>
<proteinExistence type="predicted"/>